<keyword evidence="6" id="KW-1185">Reference proteome</keyword>
<proteinExistence type="predicted"/>
<dbReference type="GO" id="GO:0004114">
    <property type="term" value="F:3',5'-cyclic-nucleotide phosphodiesterase activity"/>
    <property type="evidence" value="ECO:0007669"/>
    <property type="project" value="InterPro"/>
</dbReference>
<keyword evidence="2" id="KW-0378">Hydrolase</keyword>
<comment type="caution">
    <text evidence="5">The sequence shown here is derived from an EMBL/GenBank/DDBJ whole genome shotgun (WGS) entry which is preliminary data.</text>
</comment>
<evidence type="ECO:0000313" key="6">
    <source>
        <dbReference type="Proteomes" id="UP000784294"/>
    </source>
</evidence>
<dbReference type="Gene3D" id="1.10.1300.10">
    <property type="entry name" value="3'5'-cyclic nucleotide phosphodiesterase, catalytic domain"/>
    <property type="match status" value="1"/>
</dbReference>
<sequence length="158" mass="18081">MAIFYNDQSVLENHHLAVAFKILQDDPDSDILLGLTKKQRLSFRKIVIDLVLATDMSKHMSMLADLKTTVESHRASGLNVLNLSTYTTRIQILQNLVHAADLSNPAKPLNLYKQWVSLIAEEFFRQGDRERELGIEISPMCDRTVSCIPSSQVWYQEY</sequence>
<dbReference type="PANTHER" id="PTHR11347">
    <property type="entry name" value="CYCLIC NUCLEOTIDE PHOSPHODIESTERASE"/>
    <property type="match status" value="1"/>
</dbReference>
<name>A0A448WXQ5_9PLAT</name>
<dbReference type="GO" id="GO:0046872">
    <property type="term" value="F:metal ion binding"/>
    <property type="evidence" value="ECO:0007669"/>
    <property type="project" value="UniProtKB-KW"/>
</dbReference>
<evidence type="ECO:0000313" key="5">
    <source>
        <dbReference type="EMBL" id="VEL22792.1"/>
    </source>
</evidence>
<feature type="domain" description="PDEase" evidence="4">
    <location>
        <begin position="1"/>
        <end position="158"/>
    </location>
</feature>
<evidence type="ECO:0000256" key="3">
    <source>
        <dbReference type="PIRSR" id="PIRSR623088-3"/>
    </source>
</evidence>
<dbReference type="InterPro" id="IPR023088">
    <property type="entry name" value="PDEase"/>
</dbReference>
<dbReference type="InterPro" id="IPR036971">
    <property type="entry name" value="PDEase_catalytic_dom_sf"/>
</dbReference>
<dbReference type="EMBL" id="CAAALY010058396">
    <property type="protein sequence ID" value="VEL22792.1"/>
    <property type="molecule type" value="Genomic_DNA"/>
</dbReference>
<dbReference type="OrthoDB" id="189220at2759"/>
<dbReference type="GO" id="GO:0007165">
    <property type="term" value="P:signal transduction"/>
    <property type="evidence" value="ECO:0007669"/>
    <property type="project" value="InterPro"/>
</dbReference>
<dbReference type="Proteomes" id="UP000784294">
    <property type="component" value="Unassembled WGS sequence"/>
</dbReference>
<dbReference type="Pfam" id="PF00233">
    <property type="entry name" value="PDEase_I"/>
    <property type="match status" value="1"/>
</dbReference>
<dbReference type="AlphaFoldDB" id="A0A448WXQ5"/>
<dbReference type="SUPFAM" id="SSF109604">
    <property type="entry name" value="HD-domain/PDEase-like"/>
    <property type="match status" value="1"/>
</dbReference>
<feature type="binding site" evidence="3">
    <location>
        <position position="101"/>
    </location>
    <ligand>
        <name>Zn(2+)</name>
        <dbReference type="ChEBI" id="CHEBI:29105"/>
        <label>1</label>
    </ligand>
</feature>
<accession>A0A448WXQ5</accession>
<evidence type="ECO:0000259" key="4">
    <source>
        <dbReference type="PROSITE" id="PS51845"/>
    </source>
</evidence>
<organism evidence="5 6">
    <name type="scientific">Protopolystoma xenopodis</name>
    <dbReference type="NCBI Taxonomy" id="117903"/>
    <lineage>
        <taxon>Eukaryota</taxon>
        <taxon>Metazoa</taxon>
        <taxon>Spiralia</taxon>
        <taxon>Lophotrochozoa</taxon>
        <taxon>Platyhelminthes</taxon>
        <taxon>Monogenea</taxon>
        <taxon>Polyopisthocotylea</taxon>
        <taxon>Polystomatidea</taxon>
        <taxon>Polystomatidae</taxon>
        <taxon>Protopolystoma</taxon>
    </lineage>
</organism>
<evidence type="ECO:0000256" key="1">
    <source>
        <dbReference type="ARBA" id="ARBA00022723"/>
    </source>
</evidence>
<keyword evidence="1 3" id="KW-0479">Metal-binding</keyword>
<protein>
    <recommendedName>
        <fullName evidence="4">PDEase domain-containing protein</fullName>
    </recommendedName>
</protein>
<dbReference type="InterPro" id="IPR002073">
    <property type="entry name" value="PDEase_catalytic_dom"/>
</dbReference>
<reference evidence="5" key="1">
    <citation type="submission" date="2018-11" db="EMBL/GenBank/DDBJ databases">
        <authorList>
            <consortium name="Pathogen Informatics"/>
        </authorList>
    </citation>
    <scope>NUCLEOTIDE SEQUENCE</scope>
</reference>
<dbReference type="PRINTS" id="PR00387">
    <property type="entry name" value="PDIESTERASE1"/>
</dbReference>
<dbReference type="PROSITE" id="PS51845">
    <property type="entry name" value="PDEASE_I_2"/>
    <property type="match status" value="1"/>
</dbReference>
<gene>
    <name evidence="5" type="ORF">PXEA_LOCUS16232</name>
</gene>
<evidence type="ECO:0000256" key="2">
    <source>
        <dbReference type="ARBA" id="ARBA00022801"/>
    </source>
</evidence>